<dbReference type="InterPro" id="IPR029071">
    <property type="entry name" value="Ubiquitin-like_domsf"/>
</dbReference>
<protein>
    <recommendedName>
        <fullName evidence="2">1-phosphatidylinositol 4-kinase</fullName>
        <ecNumber evidence="2">2.7.1.67</ecNumber>
    </recommendedName>
</protein>
<name>A0A9E7HBN0_9LILI</name>
<evidence type="ECO:0000313" key="10">
    <source>
        <dbReference type="EMBL" id="URE30510.1"/>
    </source>
</evidence>
<proteinExistence type="inferred from homology"/>
<dbReference type="Pfam" id="PF00240">
    <property type="entry name" value="ubiquitin"/>
    <property type="match status" value="1"/>
</dbReference>
<evidence type="ECO:0000256" key="6">
    <source>
        <dbReference type="ARBA" id="ARBA00022840"/>
    </source>
</evidence>
<evidence type="ECO:0000256" key="2">
    <source>
        <dbReference type="ARBA" id="ARBA00012169"/>
    </source>
</evidence>
<feature type="region of interest" description="Disordered" evidence="7">
    <location>
        <begin position="1"/>
        <end position="28"/>
    </location>
</feature>
<gene>
    <name evidence="10" type="ORF">MUK42_16688</name>
</gene>
<evidence type="ECO:0000256" key="3">
    <source>
        <dbReference type="ARBA" id="ARBA00022679"/>
    </source>
</evidence>
<accession>A0A9E7HBN0</accession>
<evidence type="ECO:0000256" key="1">
    <source>
        <dbReference type="ARBA" id="ARBA00008941"/>
    </source>
</evidence>
<dbReference type="GO" id="GO:0005524">
    <property type="term" value="F:ATP binding"/>
    <property type="evidence" value="ECO:0007669"/>
    <property type="project" value="UniProtKB-KW"/>
</dbReference>
<keyword evidence="4" id="KW-0547">Nucleotide-binding</keyword>
<dbReference type="Gene3D" id="3.10.20.90">
    <property type="entry name" value="Phosphatidylinositol 3-kinase Catalytic Subunit, Chain A, domain 1"/>
    <property type="match status" value="2"/>
</dbReference>
<evidence type="ECO:0000259" key="9">
    <source>
        <dbReference type="PROSITE" id="PS50290"/>
    </source>
</evidence>
<dbReference type="Pfam" id="PF00454">
    <property type="entry name" value="PI3_PI4_kinase"/>
    <property type="match status" value="1"/>
</dbReference>
<sequence length="591" mass="65371">MDKRRRTRRNEANSKGTTMSSSALVANPTLEDSAPSLVSFEGSRRPHCSPEPILIHLTVPGSPVIPMKVLESDSIASVKLRIQSFKGFVAGKQALMSNGRELARNDSLVRDYGLSDGNVLQLETRLSDLRSITIKTTCGKKHEFQVESRRNIGYVKRQAAEGGWASGNLEDYKLVCDGVEIGDDQIIDDICKNNDAVFHLLIPQSAKVRSKPVERDNQLLVAAPDMKKKKGIDDLQMVGGKPRHRYCWIQRVIIDPKVEHSPAIMELVRSTSAGLEKGNPPLLSTEGCGGVYFMQDALGHRCIGVFKPIDEEPMAENNPRGFQLSTNGEGMKRGTRVGEGAIREVAAYVLDHPVGGRRISEEAGFAGVPPTVMVGCLNRGFHRSEEDNGAGKTVKVGSLQMFVENCGSCEDMGPQAFPVGEVQKIAVLDIRLANADRHAGNILVCKDNKGRIKLAPIDHAYCLPDRFEDCTFDWLYWPQARQHFSGETIAYIKSLDAEEDIALLRSYGWELSPECSRILRISTMLLKKGVQRGLTPYDIGSIMCRVTTEKESKIEEIIREAGNAILPRSRETAFLESVSEIMDRHLDKLLS</sequence>
<feature type="domain" description="Ubiquitin-like" evidence="8">
    <location>
        <begin position="53"/>
        <end position="125"/>
    </location>
</feature>
<dbReference type="InterPro" id="IPR000626">
    <property type="entry name" value="Ubiquitin-like_dom"/>
</dbReference>
<keyword evidence="6" id="KW-0067">ATP-binding</keyword>
<evidence type="ECO:0000313" key="11">
    <source>
        <dbReference type="Proteomes" id="UP001055439"/>
    </source>
</evidence>
<dbReference type="AlphaFoldDB" id="A0A9E7HBN0"/>
<dbReference type="PANTHER" id="PTHR45800">
    <property type="entry name" value="PHOSPHATIDYLINOSITOL 4-KINASE GAMMA"/>
    <property type="match status" value="1"/>
</dbReference>
<keyword evidence="3" id="KW-0808">Transferase</keyword>
<dbReference type="InterPro" id="IPR000403">
    <property type="entry name" value="PI3/4_kinase_cat_dom"/>
</dbReference>
<evidence type="ECO:0000256" key="7">
    <source>
        <dbReference type="SAM" id="MobiDB-lite"/>
    </source>
</evidence>
<feature type="domain" description="PI3K/PI4K catalytic" evidence="9">
    <location>
        <begin position="278"/>
        <end position="573"/>
    </location>
</feature>
<dbReference type="EC" id="2.7.1.67" evidence="2"/>
<dbReference type="EMBL" id="CP097510">
    <property type="protein sequence ID" value="URE30510.1"/>
    <property type="molecule type" value="Genomic_DNA"/>
</dbReference>
<reference evidence="10" key="1">
    <citation type="submission" date="2022-05" db="EMBL/GenBank/DDBJ databases">
        <title>The Musa troglodytarum L. genome provides insights into the mechanism of non-climacteric behaviour and enrichment of carotenoids.</title>
        <authorList>
            <person name="Wang J."/>
        </authorList>
    </citation>
    <scope>NUCLEOTIDE SEQUENCE</scope>
    <source>
        <tissue evidence="10">Leaf</tissue>
    </source>
</reference>
<feature type="domain" description="Ubiquitin-like" evidence="8">
    <location>
        <begin position="130"/>
        <end position="207"/>
    </location>
</feature>
<organism evidence="10 11">
    <name type="scientific">Musa troglodytarum</name>
    <name type="common">fe'i banana</name>
    <dbReference type="NCBI Taxonomy" id="320322"/>
    <lineage>
        <taxon>Eukaryota</taxon>
        <taxon>Viridiplantae</taxon>
        <taxon>Streptophyta</taxon>
        <taxon>Embryophyta</taxon>
        <taxon>Tracheophyta</taxon>
        <taxon>Spermatophyta</taxon>
        <taxon>Magnoliopsida</taxon>
        <taxon>Liliopsida</taxon>
        <taxon>Zingiberales</taxon>
        <taxon>Musaceae</taxon>
        <taxon>Musa</taxon>
    </lineage>
</organism>
<dbReference type="PANTHER" id="PTHR45800:SF4">
    <property type="entry name" value="PHOSPHATIDYLINOSITOL 4-KINASE GAMMA 3"/>
    <property type="match status" value="1"/>
</dbReference>
<dbReference type="OrthoDB" id="5839at2759"/>
<evidence type="ECO:0000256" key="4">
    <source>
        <dbReference type="ARBA" id="ARBA00022741"/>
    </source>
</evidence>
<dbReference type="PROSITE" id="PS50053">
    <property type="entry name" value="UBIQUITIN_2"/>
    <property type="match status" value="2"/>
</dbReference>
<feature type="compositionally biased region" description="Polar residues" evidence="7">
    <location>
        <begin position="13"/>
        <end position="24"/>
    </location>
</feature>
<keyword evidence="11" id="KW-1185">Reference proteome</keyword>
<evidence type="ECO:0000259" key="8">
    <source>
        <dbReference type="PROSITE" id="PS50053"/>
    </source>
</evidence>
<dbReference type="GO" id="GO:0004430">
    <property type="term" value="F:1-phosphatidylinositol 4-kinase activity"/>
    <property type="evidence" value="ECO:0007669"/>
    <property type="project" value="UniProtKB-EC"/>
</dbReference>
<evidence type="ECO:0000256" key="5">
    <source>
        <dbReference type="ARBA" id="ARBA00022777"/>
    </source>
</evidence>
<keyword evidence="5" id="KW-0418">Kinase</keyword>
<dbReference type="InterPro" id="IPR044571">
    <property type="entry name" value="P4KG1-8"/>
</dbReference>
<dbReference type="Proteomes" id="UP001055439">
    <property type="component" value="Chromosome 8"/>
</dbReference>
<dbReference type="SUPFAM" id="SSF54236">
    <property type="entry name" value="Ubiquitin-like"/>
    <property type="match status" value="2"/>
</dbReference>
<dbReference type="PROSITE" id="PS50290">
    <property type="entry name" value="PI3_4_KINASE_3"/>
    <property type="match status" value="1"/>
</dbReference>
<comment type="similarity">
    <text evidence="1">Belongs to the PI3/PI4-kinase family. Type II PI4K subfamily.</text>
</comment>